<name>A0A0A8L8K1_9SACH</name>
<dbReference type="EMBL" id="CCBQ010000044">
    <property type="protein sequence ID" value="CDO95219.1"/>
    <property type="molecule type" value="Genomic_DNA"/>
</dbReference>
<evidence type="ECO:0000256" key="2">
    <source>
        <dbReference type="ARBA" id="ARBA00022448"/>
    </source>
</evidence>
<dbReference type="InterPro" id="IPR003855">
    <property type="entry name" value="K+_transporter"/>
</dbReference>
<evidence type="ECO:0000256" key="1">
    <source>
        <dbReference type="ARBA" id="ARBA00004141"/>
    </source>
</evidence>
<feature type="transmembrane region" description="Helical" evidence="9">
    <location>
        <begin position="476"/>
        <end position="500"/>
    </location>
</feature>
<evidence type="ECO:0000256" key="5">
    <source>
        <dbReference type="ARBA" id="ARBA00022958"/>
    </source>
</evidence>
<proteinExistence type="predicted"/>
<feature type="transmembrane region" description="Helical" evidence="9">
    <location>
        <begin position="83"/>
        <end position="107"/>
    </location>
</feature>
<protein>
    <submittedName>
        <fullName evidence="12">WGS project CCBQ000000000 data, contig 00272</fullName>
    </submittedName>
</protein>
<evidence type="ECO:0000259" key="11">
    <source>
        <dbReference type="Pfam" id="PF22776"/>
    </source>
</evidence>
<dbReference type="AlphaFoldDB" id="A0A0A8L8K1"/>
<gene>
    <name evidence="12" type="ORF">KLDO_g3466</name>
</gene>
<evidence type="ECO:0000256" key="8">
    <source>
        <dbReference type="ARBA" id="ARBA00023136"/>
    </source>
</evidence>
<dbReference type="Pfam" id="PF02705">
    <property type="entry name" value="K_trans"/>
    <property type="match status" value="1"/>
</dbReference>
<evidence type="ECO:0000256" key="7">
    <source>
        <dbReference type="ARBA" id="ARBA00023065"/>
    </source>
</evidence>
<keyword evidence="7" id="KW-0406">Ion transport</keyword>
<evidence type="ECO:0000313" key="12">
    <source>
        <dbReference type="EMBL" id="CDO95219.1"/>
    </source>
</evidence>
<dbReference type="InterPro" id="IPR053952">
    <property type="entry name" value="K_trans_C"/>
</dbReference>
<feature type="transmembrane region" description="Helical" evidence="9">
    <location>
        <begin position="249"/>
        <end position="269"/>
    </location>
</feature>
<dbReference type="InterPro" id="IPR053951">
    <property type="entry name" value="K_trans_N"/>
</dbReference>
<sequence>MSEQINTIKEEVREEASPDEVTPCQQLSHSDHLKKHASFGSVLFLGFTSLGSIYGDIGTSPLYTVPSIFNANDLDPTEKNICGVVSCIFWVFTIIVILKYCAFVLTFGPNNGEGGQIALYCKIARSLNNSATSELQEHNKAQNDDMPLLSRLETTNSQTTSFFQHDASWMSNKSFRKWMGHVTLALCFVGCAMVISDGLLTPTTSVLSAMEGITVPVPSFANKTMPVSVVVLVLLFLIQPLGTAKISLFFSPILTVWFLALLVIGIINISSTPRIFKTLNPAEAIYLLKRQGNINILGDTMLAITGVEAMFADVGHFSPLSVQLTLLLFVYPSLMVTYLGQGAYLIKNPTQVSNVFFQSIPGKNGQGIYWFIFVLSILATIIASQALILGVSSICKQLIAVGFLPSFKVVHKSASHGGRIFIPVINFMLMVGVLICCVCFRTSARVTAAYGLTVSIDLFITTLFMTVVLLCVLKTYVVFAVLFLCVFASLECCLVGANLLKVPHGAWVPLMVTAVLVTFLVLWNWCHNLKTTEEIANRVTVNRLLQDCQQSLSDGSTGNHSRPADEAKAHNDIRFQQNLTDTIPIPRSNRVGIMYTNLFIMLKHPNSVPRLFKDLTNSFLTIPRVFAFVGIEISNVPYVDDHERILIQRMHYDGLYRCVIRVGFMEGDGKDDKKTEQLLRALSDEVGMDLSAIPVVQIANADQIVGRQKPLANPFVRASYKVRKLIIEYFYAPLEYATERGSNDEQRTVFFGKTVAL</sequence>
<feature type="transmembrane region" description="Helical" evidence="9">
    <location>
        <begin position="220"/>
        <end position="237"/>
    </location>
</feature>
<feature type="transmembrane region" description="Helical" evidence="9">
    <location>
        <begin position="507"/>
        <end position="525"/>
    </location>
</feature>
<accession>A0A0A8L8K1</accession>
<feature type="transmembrane region" description="Helical" evidence="9">
    <location>
        <begin position="447"/>
        <end position="470"/>
    </location>
</feature>
<feature type="domain" description="K+ potassium transporter integral membrane" evidence="10">
    <location>
        <begin position="47"/>
        <end position="546"/>
    </location>
</feature>
<feature type="domain" description="K+ potassium transporter C-terminal" evidence="11">
    <location>
        <begin position="599"/>
        <end position="709"/>
    </location>
</feature>
<dbReference type="GO" id="GO:0016020">
    <property type="term" value="C:membrane"/>
    <property type="evidence" value="ECO:0007669"/>
    <property type="project" value="UniProtKB-SubCell"/>
</dbReference>
<reference evidence="12 13" key="1">
    <citation type="submission" date="2014-03" db="EMBL/GenBank/DDBJ databases">
        <title>The genome of Kluyveromyces dobzhanskii.</title>
        <authorList>
            <person name="Nystedt B."/>
            <person name="Astrom S."/>
        </authorList>
    </citation>
    <scope>NUCLEOTIDE SEQUENCE [LARGE SCALE GENOMIC DNA]</scope>
    <source>
        <strain evidence="12 13">CBS 2104</strain>
    </source>
</reference>
<keyword evidence="3" id="KW-0633">Potassium transport</keyword>
<dbReference type="NCBIfam" id="TIGR00794">
    <property type="entry name" value="kup"/>
    <property type="match status" value="1"/>
</dbReference>
<dbReference type="Pfam" id="PF22776">
    <property type="entry name" value="K_trans_C"/>
    <property type="match status" value="1"/>
</dbReference>
<dbReference type="PANTHER" id="PTHR30540">
    <property type="entry name" value="OSMOTIC STRESS POTASSIUM TRANSPORTER"/>
    <property type="match status" value="1"/>
</dbReference>
<evidence type="ECO:0000259" key="10">
    <source>
        <dbReference type="Pfam" id="PF02705"/>
    </source>
</evidence>
<evidence type="ECO:0000256" key="6">
    <source>
        <dbReference type="ARBA" id="ARBA00022989"/>
    </source>
</evidence>
<keyword evidence="5" id="KW-0630">Potassium</keyword>
<organism evidence="12 13">
    <name type="scientific">Kluyveromyces dobzhanskii CBS 2104</name>
    <dbReference type="NCBI Taxonomy" id="1427455"/>
    <lineage>
        <taxon>Eukaryota</taxon>
        <taxon>Fungi</taxon>
        <taxon>Dikarya</taxon>
        <taxon>Ascomycota</taxon>
        <taxon>Saccharomycotina</taxon>
        <taxon>Saccharomycetes</taxon>
        <taxon>Saccharomycetales</taxon>
        <taxon>Saccharomycetaceae</taxon>
        <taxon>Kluyveromyces</taxon>
    </lineage>
</organism>
<dbReference type="Proteomes" id="UP000031516">
    <property type="component" value="Unassembled WGS sequence"/>
</dbReference>
<keyword evidence="8 9" id="KW-0472">Membrane</keyword>
<comment type="caution">
    <text evidence="12">The sequence shown here is derived from an EMBL/GenBank/DDBJ whole genome shotgun (WGS) entry which is preliminary data.</text>
</comment>
<keyword evidence="6 9" id="KW-1133">Transmembrane helix</keyword>
<comment type="subcellular location">
    <subcellularLocation>
        <location evidence="1">Membrane</location>
        <topology evidence="1">Multi-pass membrane protein</topology>
    </subcellularLocation>
</comment>
<keyword evidence="13" id="KW-1185">Reference proteome</keyword>
<feature type="transmembrane region" description="Helical" evidence="9">
    <location>
        <begin position="326"/>
        <end position="346"/>
    </location>
</feature>
<keyword evidence="4 9" id="KW-0812">Transmembrane</keyword>
<feature type="transmembrane region" description="Helical" evidence="9">
    <location>
        <begin position="367"/>
        <end position="400"/>
    </location>
</feature>
<feature type="transmembrane region" description="Helical" evidence="9">
    <location>
        <begin position="420"/>
        <end position="440"/>
    </location>
</feature>
<evidence type="ECO:0000313" key="13">
    <source>
        <dbReference type="Proteomes" id="UP000031516"/>
    </source>
</evidence>
<feature type="transmembrane region" description="Helical" evidence="9">
    <location>
        <begin position="178"/>
        <end position="200"/>
    </location>
</feature>
<evidence type="ECO:0000256" key="9">
    <source>
        <dbReference type="SAM" id="Phobius"/>
    </source>
</evidence>
<evidence type="ECO:0000256" key="4">
    <source>
        <dbReference type="ARBA" id="ARBA00022692"/>
    </source>
</evidence>
<dbReference type="GO" id="GO:0015079">
    <property type="term" value="F:potassium ion transmembrane transporter activity"/>
    <property type="evidence" value="ECO:0007669"/>
    <property type="project" value="InterPro"/>
</dbReference>
<dbReference type="OrthoDB" id="504708at2759"/>
<dbReference type="PANTHER" id="PTHR30540:SF83">
    <property type="entry name" value="K+ POTASSIUM TRANSPORTER"/>
    <property type="match status" value="1"/>
</dbReference>
<feature type="transmembrane region" description="Helical" evidence="9">
    <location>
        <begin position="42"/>
        <end position="63"/>
    </location>
</feature>
<keyword evidence="2" id="KW-0813">Transport</keyword>
<evidence type="ECO:0000256" key="3">
    <source>
        <dbReference type="ARBA" id="ARBA00022538"/>
    </source>
</evidence>